<dbReference type="GO" id="GO:0045893">
    <property type="term" value="P:positive regulation of DNA-templated transcription"/>
    <property type="evidence" value="ECO:0007669"/>
    <property type="project" value="UniProtKB-ARBA"/>
</dbReference>
<feature type="domain" description="C2H2-type" evidence="15">
    <location>
        <begin position="810"/>
        <end position="837"/>
    </location>
</feature>
<comment type="caution">
    <text evidence="16">The sequence shown here is derived from an EMBL/GenBank/DDBJ whole genome shotgun (WGS) entry which is preliminary data.</text>
</comment>
<keyword evidence="4" id="KW-0479">Metal-binding</keyword>
<dbReference type="PROSITE" id="PS00028">
    <property type="entry name" value="ZINC_FINGER_C2H2_1"/>
    <property type="match status" value="28"/>
</dbReference>
<dbReference type="FunFam" id="3.30.160.60:FF:000753">
    <property type="entry name" value="zinc finger protein 236 isoform X2"/>
    <property type="match status" value="1"/>
</dbReference>
<feature type="domain" description="C2H2-type" evidence="15">
    <location>
        <begin position="584"/>
        <end position="611"/>
    </location>
</feature>
<dbReference type="FunFam" id="3.30.160.60:FF:000385">
    <property type="entry name" value="Zinc finger protein 236 variant"/>
    <property type="match status" value="1"/>
</dbReference>
<dbReference type="GO" id="GO:0000981">
    <property type="term" value="F:DNA-binding transcription factor activity, RNA polymerase II-specific"/>
    <property type="evidence" value="ECO:0007669"/>
    <property type="project" value="TreeGrafter"/>
</dbReference>
<dbReference type="FunFam" id="3.30.160.60:FF:000264">
    <property type="entry name" value="Zinc finger protein 236"/>
    <property type="match status" value="3"/>
</dbReference>
<feature type="domain" description="C2H2-type" evidence="15">
    <location>
        <begin position="668"/>
        <end position="695"/>
    </location>
</feature>
<feature type="compositionally biased region" description="Acidic residues" evidence="13">
    <location>
        <begin position="1581"/>
        <end position="1599"/>
    </location>
</feature>
<dbReference type="FunFam" id="3.30.160.60:FF:001818">
    <property type="entry name" value="GDNF-inducible zinc finger protein 1 isoform X1"/>
    <property type="match status" value="1"/>
</dbReference>
<feature type="domain" description="C2H2-type" evidence="15">
    <location>
        <begin position="256"/>
        <end position="283"/>
    </location>
</feature>
<protein>
    <recommendedName>
        <fullName evidence="15">C2H2-type domain-containing protein</fullName>
    </recommendedName>
</protein>
<evidence type="ECO:0000256" key="13">
    <source>
        <dbReference type="SAM" id="MobiDB-lite"/>
    </source>
</evidence>
<reference evidence="16 17" key="1">
    <citation type="submission" date="2018-04" db="EMBL/GenBank/DDBJ databases">
        <title>The genome of golden apple snail Pomacea canaliculata provides insight into stress tolerance and invasive adaptation.</title>
        <authorList>
            <person name="Liu C."/>
            <person name="Liu B."/>
            <person name="Ren Y."/>
            <person name="Zhang Y."/>
            <person name="Wang H."/>
            <person name="Li S."/>
            <person name="Jiang F."/>
            <person name="Yin L."/>
            <person name="Zhang G."/>
            <person name="Qian W."/>
            <person name="Fan W."/>
        </authorList>
    </citation>
    <scope>NUCLEOTIDE SEQUENCE [LARGE SCALE GENOMIC DNA]</scope>
    <source>
        <strain evidence="16">SZHN2017</strain>
        <tissue evidence="16">Muscle</tissue>
    </source>
</reference>
<keyword evidence="11" id="KW-0539">Nucleus</keyword>
<dbReference type="EMBL" id="PZQS01000012">
    <property type="protein sequence ID" value="PVD20798.1"/>
    <property type="molecule type" value="Genomic_DNA"/>
</dbReference>
<feature type="domain" description="C2H2-type" evidence="15">
    <location>
        <begin position="754"/>
        <end position="781"/>
    </location>
</feature>
<dbReference type="FunFam" id="3.30.160.60:FF:000193">
    <property type="entry name" value="Zinc finger protein 300"/>
    <property type="match status" value="1"/>
</dbReference>
<evidence type="ECO:0000256" key="9">
    <source>
        <dbReference type="ARBA" id="ARBA00023125"/>
    </source>
</evidence>
<dbReference type="InterPro" id="IPR003604">
    <property type="entry name" value="Matrin/U1-like-C_Znf_C2H2"/>
</dbReference>
<feature type="domain" description="C2H2-type" evidence="15">
    <location>
        <begin position="361"/>
        <end position="388"/>
    </location>
</feature>
<evidence type="ECO:0000256" key="14">
    <source>
        <dbReference type="SAM" id="Phobius"/>
    </source>
</evidence>
<dbReference type="FunFam" id="3.30.160.60:FF:000573">
    <property type="entry name" value="Putative zinc finger protein 236"/>
    <property type="match status" value="1"/>
</dbReference>
<evidence type="ECO:0000256" key="7">
    <source>
        <dbReference type="ARBA" id="ARBA00022833"/>
    </source>
</evidence>
<feature type="domain" description="C2H2-type" evidence="15">
    <location>
        <begin position="1308"/>
        <end position="1335"/>
    </location>
</feature>
<keyword evidence="14" id="KW-0812">Transmembrane</keyword>
<dbReference type="Proteomes" id="UP000245119">
    <property type="component" value="Linkage Group LG12"/>
</dbReference>
<proteinExistence type="inferred from homology"/>
<evidence type="ECO:0000313" key="17">
    <source>
        <dbReference type="Proteomes" id="UP000245119"/>
    </source>
</evidence>
<evidence type="ECO:0000256" key="12">
    <source>
        <dbReference type="PROSITE-ProRule" id="PRU00042"/>
    </source>
</evidence>
<dbReference type="InterPro" id="IPR036236">
    <property type="entry name" value="Znf_C2H2_sf"/>
</dbReference>
<feature type="domain" description="C2H2-type" evidence="15">
    <location>
        <begin position="228"/>
        <end position="255"/>
    </location>
</feature>
<dbReference type="GO" id="GO:0000978">
    <property type="term" value="F:RNA polymerase II cis-regulatory region sequence-specific DNA binding"/>
    <property type="evidence" value="ECO:0007669"/>
    <property type="project" value="TreeGrafter"/>
</dbReference>
<dbReference type="InterPro" id="IPR051643">
    <property type="entry name" value="Transcr_Reg_ZincFinger"/>
</dbReference>
<evidence type="ECO:0000256" key="1">
    <source>
        <dbReference type="ARBA" id="ARBA00003767"/>
    </source>
</evidence>
<feature type="domain" description="C2H2-type" evidence="15">
    <location>
        <begin position="389"/>
        <end position="417"/>
    </location>
</feature>
<gene>
    <name evidence="16" type="ORF">C0Q70_18959</name>
</gene>
<feature type="domain" description="C2H2-type" evidence="15">
    <location>
        <begin position="612"/>
        <end position="639"/>
    </location>
</feature>
<feature type="domain" description="C2H2-type" evidence="15">
    <location>
        <begin position="288"/>
        <end position="315"/>
    </location>
</feature>
<feature type="region of interest" description="Disordered" evidence="13">
    <location>
        <begin position="1581"/>
        <end position="1600"/>
    </location>
</feature>
<keyword evidence="14" id="KW-0472">Membrane</keyword>
<feature type="domain" description="C2H2-type" evidence="15">
    <location>
        <begin position="1128"/>
        <end position="1155"/>
    </location>
</feature>
<organism evidence="16 17">
    <name type="scientific">Pomacea canaliculata</name>
    <name type="common">Golden apple snail</name>
    <dbReference type="NCBI Taxonomy" id="400727"/>
    <lineage>
        <taxon>Eukaryota</taxon>
        <taxon>Metazoa</taxon>
        <taxon>Spiralia</taxon>
        <taxon>Lophotrochozoa</taxon>
        <taxon>Mollusca</taxon>
        <taxon>Gastropoda</taxon>
        <taxon>Caenogastropoda</taxon>
        <taxon>Architaenioglossa</taxon>
        <taxon>Ampullarioidea</taxon>
        <taxon>Ampullariidae</taxon>
        <taxon>Pomacea</taxon>
    </lineage>
</organism>
<keyword evidence="17" id="KW-1185">Reference proteome</keyword>
<keyword evidence="9" id="KW-0238">DNA-binding</keyword>
<dbReference type="FunFam" id="3.30.160.60:FF:000110">
    <property type="entry name" value="Zinc finger protein-like"/>
    <property type="match status" value="1"/>
</dbReference>
<dbReference type="GO" id="GO:0005634">
    <property type="term" value="C:nucleus"/>
    <property type="evidence" value="ECO:0007669"/>
    <property type="project" value="UniProtKB-SubCell"/>
</dbReference>
<dbReference type="FunFam" id="3.30.160.60:FF:001732">
    <property type="entry name" value="Zgc:162936"/>
    <property type="match status" value="1"/>
</dbReference>
<dbReference type="Pfam" id="PF00096">
    <property type="entry name" value="zf-C2H2"/>
    <property type="match status" value="20"/>
</dbReference>
<comment type="function">
    <text evidence="1">May be involved in transcriptional regulation.</text>
</comment>
<keyword evidence="5" id="KW-0677">Repeat</keyword>
<feature type="domain" description="C2H2-type" evidence="15">
    <location>
        <begin position="838"/>
        <end position="865"/>
    </location>
</feature>
<feature type="domain" description="C2H2-type" evidence="15">
    <location>
        <begin position="1683"/>
        <end position="1710"/>
    </location>
</feature>
<dbReference type="PROSITE" id="PS50157">
    <property type="entry name" value="ZINC_FINGER_C2H2_2"/>
    <property type="match status" value="28"/>
</dbReference>
<keyword evidence="10" id="KW-0804">Transcription</keyword>
<dbReference type="OrthoDB" id="6077919at2759"/>
<dbReference type="Pfam" id="PF12874">
    <property type="entry name" value="zf-met"/>
    <property type="match status" value="1"/>
</dbReference>
<feature type="domain" description="C2H2-type" evidence="15">
    <location>
        <begin position="333"/>
        <end position="360"/>
    </location>
</feature>
<comment type="subcellular location">
    <subcellularLocation>
        <location evidence="2">Nucleus</location>
    </subcellularLocation>
</comment>
<dbReference type="FunFam" id="3.30.160.60:FF:002349">
    <property type="entry name" value="Zinc finger and BTB domain-containing 40"/>
    <property type="match status" value="2"/>
</dbReference>
<keyword evidence="7" id="KW-0862">Zinc</keyword>
<evidence type="ECO:0000313" key="16">
    <source>
        <dbReference type="EMBL" id="PVD20798.1"/>
    </source>
</evidence>
<evidence type="ECO:0000256" key="10">
    <source>
        <dbReference type="ARBA" id="ARBA00023163"/>
    </source>
</evidence>
<feature type="transmembrane region" description="Helical" evidence="14">
    <location>
        <begin position="21"/>
        <end position="42"/>
    </location>
</feature>
<dbReference type="FunFam" id="3.30.160.60:FF:001017">
    <property type="entry name" value="Zinc finger protein 236 variant"/>
    <property type="match status" value="1"/>
</dbReference>
<dbReference type="Gene3D" id="3.30.160.60">
    <property type="entry name" value="Classic Zinc Finger"/>
    <property type="match status" value="24"/>
</dbReference>
<evidence type="ECO:0000256" key="6">
    <source>
        <dbReference type="ARBA" id="ARBA00022771"/>
    </source>
</evidence>
<sequence>MTCRVRDGLHRTRRRKNQSAVLVAQKLASGLLMAASLAYKFLTNYIRHLESIFHEKMSVDAQAVTQIQVENVVDYAQYIAQVANVQLGEGLSNGTTVTFIDPSVLEAAHVLDPTTMEIQGSIQIPASVNIEHVILEQPMISQLEGLSTVTASSNPIVEPPDIKPPLGKGPFNCDLCEKVFNRWNQLQRHLKTHDEDKPFRCVQCSASFNVEDNLRLHLATHVGEDREPICPECGKKFSRVASLKAHVMLHEKEENLMCPECGDEFNVQSQLDRHMNEHRQEHEGARTYICRQCGLDFPKLSLLREHMKQHYKIKASLSHRTYKRNIDRTGFHHRCKHCGKTFQKPSQLLRHERIHTGERPFKCSTCEKTFNQKGALQVHMTKHTGERSHMCDFCPATFAQKGNLRAHIHRVHTLASSGEVPAFHCEECSCVFKKLGSLNAHISRAHSDPHELPTQVEVRRAGDEKSLGDNVIQQLLELSEQVPGTGVEGLSSQDPDVREAVQAAQLHDQANGMAGASDILQQALENSGLTGTDNCQGTHSGAVSTTACTSIAIPRTTMTMTVHDTATGTTKRHIIRRVNGVRWHQCTYCSKEFKKPSDLVRHIRIHSHEKPYKCTQCFRAFAVKSTLTAHIKTHTGVKDYRCDVCNKLFSTMGSLKVHVRLHTGAKPFDCQHCDKKFRTSAHRKSHILSHFRDPSQTSARPRRAFKREARSDVLHDIPLQEPILITEAGLIQQPPRNNIFHQYLGESSSVERPYKCTYCQRGFKKSSHLKQHIRSHTGEKPFRCNQCMHSFVSSGVLKAHMRTHTGIKGFKCLICDTSFTTNGSLKRHMSTHSENRPFMCPYCQKTFKTSVNCKKHMKTHRHEVNMSLQDGSQVGGPDGGEGVVDAEESVTTGTEADLTQPQTTADLAALQQTEIGHATTITQHDLQSSALTDAFNTTALDQTFQQTLNQQVFGQQQSFTQTFTLSGQQTFGQLNTTQSLDEQMATPLSSAQALSSALSAPLSSSTSLTVPLSSTLGPPHQQQITQQLATLSQNQFTFQPQQLEVGPLGGDFGQQSSMSTSVMHSMLQSGDQEQQLVESETEESGVGLGLQSMDESDRSFQCDFCHKLFKKSSHLKQHLRSHTGEKPFKCMQCDRTFVSSGVLKTHLKTHTGVREHRCNICQATFITNGSLTRHMMIHQSVRQVKCHFCSETFRTGMHYKRHLRHAHPKQEQAVVGDEENLAPQTRRSLIQVSNMETTEQILSKNNAELSVSERILLESSSEKDRISEEKQDIVPGQHAHQCSHCHKSFRKPSDLQRHIRIHTGEKPFQCQTCHRSFTVKSTLDSHMRTHKPTEKNFQCHICDSMFSTKGSLKVHMRLHTGAKPFKVSQLQPSLPDLWPSQVPYPQVGLTGQVLSIDQSLLSSQNLLPVSLTVSDGMGGQVTADGSQMLQSLVEGIQLQLSGSLPQGMQLTGLETGAGSNLISQTVQIDASLLQQLQQQGNINITINPHLLTSQVSTDPNLVQSLHLAPVSIQEAVNPNIIVQSQSAISLAGQTMLETMQTNSGTIVMTTQQAHDPTTAATSYVTTSLQENEQNVVLVEEEDPVLPEDDGEDDGDEDNSLETSEVMDHTMGHAVSMVEGVGGDVGGEELIGQNSIQLGLGQEERNFICGVCFKGFKRSSHLQDHMHIHQPSGASPRRPKATPHKCTVCNKRFQKPSQVERHMRIHTGERPFVCDICKKAFNQKNALNIHLKKHSGEKPHTCTYCNAAFTQRGNLKTHIKRAHHTDMVSSMNLPKSYMTTIQTGDSVGPNSGASVSETDTVVASVADNSTIVTTNVSSAVVGILILLMWLIYCDIWEQNGLCISRTLGKELCPQCQRLSVLDNLILNYTF</sequence>
<feature type="domain" description="C2H2-type" evidence="15">
    <location>
        <begin position="640"/>
        <end position="667"/>
    </location>
</feature>
<dbReference type="FunFam" id="3.30.160.60:FF:000376">
    <property type="entry name" value="Zinc finger protein 236"/>
    <property type="match status" value="2"/>
</dbReference>
<feature type="domain" description="C2H2-type" evidence="15">
    <location>
        <begin position="1739"/>
        <end position="1768"/>
    </location>
</feature>
<keyword evidence="6 12" id="KW-0863">Zinc-finger</keyword>
<feature type="region of interest" description="Disordered" evidence="13">
    <location>
        <begin position="1043"/>
        <end position="1088"/>
    </location>
</feature>
<dbReference type="SUPFAM" id="SSF57667">
    <property type="entry name" value="beta-beta-alpha zinc fingers"/>
    <property type="match status" value="16"/>
</dbReference>
<evidence type="ECO:0000256" key="8">
    <source>
        <dbReference type="ARBA" id="ARBA00023015"/>
    </source>
</evidence>
<dbReference type="FunFam" id="3.30.160.60:FF:000301">
    <property type="entry name" value="Zinc finger protein 236"/>
    <property type="match status" value="1"/>
</dbReference>
<dbReference type="SMART" id="SM00355">
    <property type="entry name" value="ZnF_C2H2"/>
    <property type="match status" value="28"/>
</dbReference>
<evidence type="ECO:0000256" key="5">
    <source>
        <dbReference type="ARBA" id="ARBA00022737"/>
    </source>
</evidence>
<dbReference type="Pfam" id="PF13912">
    <property type="entry name" value="zf-C2H2_6"/>
    <property type="match status" value="2"/>
</dbReference>
<keyword evidence="8" id="KW-0805">Transcription regulation</keyword>
<feature type="domain" description="C2H2-type" evidence="15">
    <location>
        <begin position="1184"/>
        <end position="1212"/>
    </location>
</feature>
<evidence type="ECO:0000256" key="3">
    <source>
        <dbReference type="ARBA" id="ARBA00006991"/>
    </source>
</evidence>
<name>A0A2T7NI24_POMCA</name>
<dbReference type="FunFam" id="3.30.160.60:FF:002212">
    <property type="entry name" value="Zinc finger protein 672"/>
    <property type="match status" value="1"/>
</dbReference>
<dbReference type="SMART" id="SM00451">
    <property type="entry name" value="ZnF_U1"/>
    <property type="match status" value="6"/>
</dbReference>
<evidence type="ECO:0000256" key="11">
    <source>
        <dbReference type="ARBA" id="ARBA00023242"/>
    </source>
</evidence>
<dbReference type="PANTHER" id="PTHR24396">
    <property type="entry name" value="ZINC FINGER PROTEIN"/>
    <property type="match status" value="1"/>
</dbReference>
<feature type="domain" description="C2H2-type" evidence="15">
    <location>
        <begin position="1280"/>
        <end position="1307"/>
    </location>
</feature>
<dbReference type="FunFam" id="3.30.160.60:FF:000226">
    <property type="entry name" value="Zinc finger protein 236 variant"/>
    <property type="match status" value="2"/>
</dbReference>
<feature type="domain" description="C2H2-type" evidence="15">
    <location>
        <begin position="1646"/>
        <end position="1673"/>
    </location>
</feature>
<dbReference type="GO" id="GO:0008270">
    <property type="term" value="F:zinc ion binding"/>
    <property type="evidence" value="ECO:0007669"/>
    <property type="project" value="UniProtKB-KW"/>
</dbReference>
<feature type="domain" description="C2H2-type" evidence="15">
    <location>
        <begin position="199"/>
        <end position="226"/>
    </location>
</feature>
<feature type="domain" description="C2H2-type" evidence="15">
    <location>
        <begin position="1337"/>
        <end position="1364"/>
    </location>
</feature>
<dbReference type="InterPro" id="IPR013087">
    <property type="entry name" value="Znf_C2H2_type"/>
</dbReference>
<accession>A0A2T7NI24</accession>
<evidence type="ECO:0000256" key="4">
    <source>
        <dbReference type="ARBA" id="ARBA00022723"/>
    </source>
</evidence>
<feature type="domain" description="C2H2-type" evidence="15">
    <location>
        <begin position="171"/>
        <end position="198"/>
    </location>
</feature>
<feature type="domain" description="C2H2-type" evidence="15">
    <location>
        <begin position="1711"/>
        <end position="1738"/>
    </location>
</feature>
<evidence type="ECO:0000256" key="2">
    <source>
        <dbReference type="ARBA" id="ARBA00004123"/>
    </source>
</evidence>
<evidence type="ECO:0000259" key="15">
    <source>
        <dbReference type="PROSITE" id="PS50157"/>
    </source>
</evidence>
<feature type="domain" description="C2H2-type" evidence="15">
    <location>
        <begin position="1156"/>
        <end position="1183"/>
    </location>
</feature>
<feature type="domain" description="C2H2-type" evidence="15">
    <location>
        <begin position="423"/>
        <end position="451"/>
    </location>
</feature>
<feature type="domain" description="C2H2-type" evidence="15">
    <location>
        <begin position="1100"/>
        <end position="1127"/>
    </location>
</feature>
<dbReference type="GO" id="GO:0005694">
    <property type="term" value="C:chromosome"/>
    <property type="evidence" value="ECO:0007669"/>
    <property type="project" value="UniProtKB-ARBA"/>
</dbReference>
<keyword evidence="14" id="KW-1133">Transmembrane helix</keyword>
<feature type="compositionally biased region" description="Polar residues" evidence="13">
    <location>
        <begin position="1053"/>
        <end position="1078"/>
    </location>
</feature>
<comment type="similarity">
    <text evidence="3">Belongs to the krueppel C2H2-type zinc-finger protein family.</text>
</comment>
<feature type="domain" description="C2H2-type" evidence="15">
    <location>
        <begin position="782"/>
        <end position="809"/>
    </location>
</feature>
<dbReference type="PANTHER" id="PTHR24396:SF19">
    <property type="entry name" value="FI01119P"/>
    <property type="match status" value="1"/>
</dbReference>